<proteinExistence type="predicted"/>
<reference evidence="2" key="1">
    <citation type="submission" date="2018-08" db="EMBL/GenBank/DDBJ databases">
        <authorList>
            <person name="Rodrigo-Torres L."/>
            <person name="Arahal R. D."/>
            <person name="Lucena T."/>
        </authorList>
    </citation>
    <scope>NUCLEOTIDE SEQUENCE [LARGE SCALE GENOMIC DNA]</scope>
    <source>
        <strain evidence="2">CECT 7235</strain>
    </source>
</reference>
<dbReference type="EMBL" id="UIHC01000060">
    <property type="protein sequence ID" value="SUZ33623.1"/>
    <property type="molecule type" value="Genomic_DNA"/>
</dbReference>
<dbReference type="AlphaFoldDB" id="A0A3B0MDC5"/>
<dbReference type="RefSeq" id="WP_121096740.1">
    <property type="nucleotide sequence ID" value="NZ_UIHC01000060.1"/>
</dbReference>
<keyword evidence="2" id="KW-1185">Reference proteome</keyword>
<dbReference type="InterPro" id="IPR019289">
    <property type="entry name" value="Phage_tail_E/E"/>
</dbReference>
<evidence type="ECO:0000313" key="2">
    <source>
        <dbReference type="Proteomes" id="UP000272908"/>
    </source>
</evidence>
<evidence type="ECO:0008006" key="3">
    <source>
        <dbReference type="Google" id="ProtNLM"/>
    </source>
</evidence>
<name>A0A3B0MDC5_9RHOB</name>
<dbReference type="Pfam" id="PF10109">
    <property type="entry name" value="Phage_TAC_7"/>
    <property type="match status" value="1"/>
</dbReference>
<accession>A0A3B0MDC5</accession>
<sequence>MAKMNTIQLADPLKTDSGKPITELEIMKPTSGALRGLQLAMLQAQDVNQLAKLLPRITRPALTSDQVWELDPADLAAIANRVSLFFMTRDQLAMIQIEHQPG</sequence>
<dbReference type="OrthoDB" id="7366507at2"/>
<protein>
    <recommendedName>
        <fullName evidence="3">Phage tail protein E</fullName>
    </recommendedName>
</protein>
<evidence type="ECO:0000313" key="1">
    <source>
        <dbReference type="EMBL" id="SUZ33623.1"/>
    </source>
</evidence>
<dbReference type="Proteomes" id="UP000272908">
    <property type="component" value="Unassembled WGS sequence"/>
</dbReference>
<gene>
    <name evidence="1" type="ORF">ROE7235_03396</name>
</gene>
<organism evidence="1 2">
    <name type="scientific">Roseinatronobacter ekhonensis</name>
    <dbReference type="NCBI Taxonomy" id="254356"/>
    <lineage>
        <taxon>Bacteria</taxon>
        <taxon>Pseudomonadati</taxon>
        <taxon>Pseudomonadota</taxon>
        <taxon>Alphaproteobacteria</taxon>
        <taxon>Rhodobacterales</taxon>
        <taxon>Paracoccaceae</taxon>
        <taxon>Roseinatronobacter</taxon>
    </lineage>
</organism>